<reference evidence="2" key="1">
    <citation type="submission" date="2021-01" db="UniProtKB">
        <authorList>
            <consortium name="EnsemblMetazoa"/>
        </authorList>
    </citation>
    <scope>IDENTIFICATION</scope>
</reference>
<dbReference type="EnsemblMetazoa" id="XM_031931945">
    <property type="protein sequence ID" value="XP_031787805"/>
    <property type="gene ID" value="LOC116417667"/>
</dbReference>
<dbReference type="GeneID" id="116417667"/>
<feature type="compositionally biased region" description="Polar residues" evidence="1">
    <location>
        <begin position="84"/>
        <end position="101"/>
    </location>
</feature>
<organism evidence="2 3">
    <name type="scientific">Nasonia vitripennis</name>
    <name type="common">Parasitic wasp</name>
    <dbReference type="NCBI Taxonomy" id="7425"/>
    <lineage>
        <taxon>Eukaryota</taxon>
        <taxon>Metazoa</taxon>
        <taxon>Ecdysozoa</taxon>
        <taxon>Arthropoda</taxon>
        <taxon>Hexapoda</taxon>
        <taxon>Insecta</taxon>
        <taxon>Pterygota</taxon>
        <taxon>Neoptera</taxon>
        <taxon>Endopterygota</taxon>
        <taxon>Hymenoptera</taxon>
        <taxon>Apocrita</taxon>
        <taxon>Proctotrupomorpha</taxon>
        <taxon>Chalcidoidea</taxon>
        <taxon>Pteromalidae</taxon>
        <taxon>Pteromalinae</taxon>
        <taxon>Nasonia</taxon>
    </lineage>
</organism>
<protein>
    <submittedName>
        <fullName evidence="2">Uncharacterized protein</fullName>
    </submittedName>
</protein>
<keyword evidence="3" id="KW-1185">Reference proteome</keyword>
<feature type="region of interest" description="Disordered" evidence="1">
    <location>
        <begin position="40"/>
        <end position="101"/>
    </location>
</feature>
<dbReference type="InParanoid" id="A0A7M7QHM9"/>
<accession>A0A7M7QHM9</accession>
<evidence type="ECO:0000313" key="3">
    <source>
        <dbReference type="Proteomes" id="UP000002358"/>
    </source>
</evidence>
<name>A0A7M7QHM9_NASVI</name>
<sequence>MPLPTPAVRLCAPPVTSAATSSVPWPTPVPRSCASSLAVTEESCAPSPTAPQPSTSFPSTFDATDSINEPDLSTPPPIPAPRSFITSANTEERLSASQSSSENYDLILELRHRILKSLHPLMQRQNRQVE</sequence>
<dbReference type="KEGG" id="nvi:116417667"/>
<feature type="compositionally biased region" description="Low complexity" evidence="1">
    <location>
        <begin position="43"/>
        <end position="61"/>
    </location>
</feature>
<dbReference type="AlphaFoldDB" id="A0A7M7QHM9"/>
<dbReference type="RefSeq" id="XP_031787805.1">
    <property type="nucleotide sequence ID" value="XM_031931945.1"/>
</dbReference>
<dbReference type="Proteomes" id="UP000002358">
    <property type="component" value="Unassembled WGS sequence"/>
</dbReference>
<evidence type="ECO:0000256" key="1">
    <source>
        <dbReference type="SAM" id="MobiDB-lite"/>
    </source>
</evidence>
<proteinExistence type="predicted"/>
<evidence type="ECO:0000313" key="2">
    <source>
        <dbReference type="EnsemblMetazoa" id="XP_031787805"/>
    </source>
</evidence>